<evidence type="ECO:0000256" key="1">
    <source>
        <dbReference type="SAM" id="MobiDB-lite"/>
    </source>
</evidence>
<sequence length="141" mass="16119">MPNTPTPNQERLKNSHPRQPPKHPNPPNPQPPTPKIALRIPPPDPIIRPHYSLLNTNHNKQTNESPQQLPPFQDFKITFFQIGKGKSPIRITITKILKMIPIEGRAVWECILPDGDIAVIKYWARTYLKAVEAYFPLIPLS</sequence>
<organism evidence="2 3">
    <name type="scientific">Orbilia oligospora</name>
    <name type="common">Nematode-trapping fungus</name>
    <name type="synonym">Arthrobotrys oligospora</name>
    <dbReference type="NCBI Taxonomy" id="2813651"/>
    <lineage>
        <taxon>Eukaryota</taxon>
        <taxon>Fungi</taxon>
        <taxon>Dikarya</taxon>
        <taxon>Ascomycota</taxon>
        <taxon>Pezizomycotina</taxon>
        <taxon>Orbiliomycetes</taxon>
        <taxon>Orbiliales</taxon>
        <taxon>Orbiliaceae</taxon>
        <taxon>Orbilia</taxon>
    </lineage>
</organism>
<dbReference type="EMBL" id="JAABOJ010000023">
    <property type="protein sequence ID" value="KAF3278840.1"/>
    <property type="molecule type" value="Genomic_DNA"/>
</dbReference>
<name>A0A7C8VAN4_ORBOL</name>
<feature type="compositionally biased region" description="Pro residues" evidence="1">
    <location>
        <begin position="22"/>
        <end position="42"/>
    </location>
</feature>
<reference evidence="2 3" key="1">
    <citation type="submission" date="2020-01" db="EMBL/GenBank/DDBJ databases">
        <authorList>
            <person name="Palmer J.M."/>
        </authorList>
    </citation>
    <scope>NUCLEOTIDE SEQUENCE [LARGE SCALE GENOMIC DNA]</scope>
    <source>
        <strain evidence="2 3">TWF970</strain>
    </source>
</reference>
<evidence type="ECO:0000313" key="2">
    <source>
        <dbReference type="EMBL" id="KAF3278840.1"/>
    </source>
</evidence>
<accession>A0A7C8VAN4</accession>
<comment type="caution">
    <text evidence="2">The sequence shown here is derived from an EMBL/GenBank/DDBJ whole genome shotgun (WGS) entry which is preliminary data.</text>
</comment>
<gene>
    <name evidence="2" type="ORF">TWF970_004384</name>
</gene>
<evidence type="ECO:0000313" key="3">
    <source>
        <dbReference type="Proteomes" id="UP000474640"/>
    </source>
</evidence>
<dbReference type="Proteomes" id="UP000474640">
    <property type="component" value="Unassembled WGS sequence"/>
</dbReference>
<feature type="region of interest" description="Disordered" evidence="1">
    <location>
        <begin position="1"/>
        <end position="42"/>
    </location>
</feature>
<protein>
    <submittedName>
        <fullName evidence="2">Uncharacterized protein</fullName>
    </submittedName>
</protein>
<dbReference type="AlphaFoldDB" id="A0A7C8VAN4"/>
<proteinExistence type="predicted"/>